<reference evidence="4 5" key="1">
    <citation type="journal article" date="2018" name="J. Microbiol.">
        <title>Leifsonia flava sp. nov., a novel actinobacterium isolated from the rhizosphere of Aquilegia viridiflora.</title>
        <authorList>
            <person name="Cai Y."/>
            <person name="Tao W.Z."/>
            <person name="Ma Y.J."/>
            <person name="Cheng J."/>
            <person name="Zhang M.Y."/>
            <person name="Zhang Y.X."/>
        </authorList>
    </citation>
    <scope>NUCLEOTIDE SEQUENCE [LARGE SCALE GENOMIC DNA]</scope>
    <source>
        <strain evidence="4 5">SYP-B2174</strain>
    </source>
</reference>
<evidence type="ECO:0000256" key="1">
    <source>
        <dbReference type="ARBA" id="ARBA00022801"/>
    </source>
</evidence>
<comment type="caution">
    <text evidence="4">The sequence shown here is derived from an EMBL/GenBank/DDBJ whole genome shotgun (WGS) entry which is preliminary data.</text>
</comment>
<dbReference type="EMBL" id="SPQZ01000002">
    <property type="protein sequence ID" value="TFV98764.1"/>
    <property type="molecule type" value="Genomic_DNA"/>
</dbReference>
<feature type="domain" description="Chitin-binding type-3" evidence="3">
    <location>
        <begin position="476"/>
        <end position="524"/>
    </location>
</feature>
<evidence type="ECO:0000259" key="3">
    <source>
        <dbReference type="SMART" id="SM00495"/>
    </source>
</evidence>
<dbReference type="CDD" id="cd06543">
    <property type="entry name" value="GH18_PF-ChiA-like"/>
    <property type="match status" value="1"/>
</dbReference>
<name>A0A4Y9R257_9MICO</name>
<dbReference type="Gene3D" id="3.20.20.80">
    <property type="entry name" value="Glycosidases"/>
    <property type="match status" value="1"/>
</dbReference>
<keyword evidence="2" id="KW-1133">Transmembrane helix</keyword>
<keyword evidence="5" id="KW-1185">Reference proteome</keyword>
<organism evidence="4 5">
    <name type="scientific">Orlajensenia leifsoniae</name>
    <dbReference type="NCBI Taxonomy" id="2561933"/>
    <lineage>
        <taxon>Bacteria</taxon>
        <taxon>Bacillati</taxon>
        <taxon>Actinomycetota</taxon>
        <taxon>Actinomycetes</taxon>
        <taxon>Micrococcales</taxon>
        <taxon>Microbacteriaceae</taxon>
        <taxon>Orlajensenia</taxon>
    </lineage>
</organism>
<dbReference type="RefSeq" id="WP_135119298.1">
    <property type="nucleotide sequence ID" value="NZ_SPQZ01000002.1"/>
</dbReference>
<dbReference type="GO" id="GO:0005975">
    <property type="term" value="P:carbohydrate metabolic process"/>
    <property type="evidence" value="ECO:0007669"/>
    <property type="project" value="InterPro"/>
</dbReference>
<dbReference type="PANTHER" id="PTHR42976">
    <property type="entry name" value="BIFUNCTIONAL CHITINASE/LYSOZYME-RELATED"/>
    <property type="match status" value="1"/>
</dbReference>
<dbReference type="GO" id="GO:0030246">
    <property type="term" value="F:carbohydrate binding"/>
    <property type="evidence" value="ECO:0007669"/>
    <property type="project" value="InterPro"/>
</dbReference>
<dbReference type="GO" id="GO:0004553">
    <property type="term" value="F:hydrolase activity, hydrolyzing O-glycosyl compounds"/>
    <property type="evidence" value="ECO:0007669"/>
    <property type="project" value="InterPro"/>
</dbReference>
<accession>A0A4Y9R257</accession>
<dbReference type="SMART" id="SM00495">
    <property type="entry name" value="ChtBD3"/>
    <property type="match status" value="2"/>
</dbReference>
<keyword evidence="2" id="KW-0812">Transmembrane</keyword>
<dbReference type="InterPro" id="IPR036573">
    <property type="entry name" value="CBM_sf_5/12"/>
</dbReference>
<protein>
    <submittedName>
        <fullName evidence="4">Glycosyl hydrolase family 18</fullName>
    </submittedName>
</protein>
<sequence length="539" mass="56703">MATKNRAGASVPTEAVQVAELSDRRLSPLRVCIAIVVLLAVIAAGFLGARSWASTQADPTQAQPWFAGYVDVTATPTYEFETHGGTDTPDAVLSFIVSATTDACTPSWGTAYTMDQAGDTLDLDRRIARLQQGGGTIAVSFGGLLNDELAVNCTDEAKLEAAYASVLDRYKVGTIDLDLEGAGLTDSAAVDRRATAIAALQKQRRAAGDPIAVWLTLPVAPTGMTEDGTDAVSAMLDAGVDLAGVNAMTMDYGSSLTEGDSMAEASEKALTATQRQLGVLYSRADITLGTATLWAKVGATPMIGQNDVADEVFSLKDAKRLNAWAADKGLGRMSMWSANRDKTCGSNYTTTSIVSDACSGVDQGDTFFADVLATGFTGSLAAGENAAATTSEPTLAAEIADDPATSPYPIWSSDASYLKGTKVVWHRNVYTAKWWTKAEVPDNPVLNDWESPWQLVGPVLQGETPIPQATLPAGTFPEWTGAATYLKGDRILFEGVPYEAKWWTQADSPEASAADPDSSPWEPLTQADITAIVSGTPAG</sequence>
<feature type="transmembrane region" description="Helical" evidence="2">
    <location>
        <begin position="31"/>
        <end position="53"/>
    </location>
</feature>
<dbReference type="SUPFAM" id="SSF51445">
    <property type="entry name" value="(Trans)glycosidases"/>
    <property type="match status" value="1"/>
</dbReference>
<evidence type="ECO:0000256" key="2">
    <source>
        <dbReference type="SAM" id="Phobius"/>
    </source>
</evidence>
<proteinExistence type="predicted"/>
<evidence type="ECO:0000313" key="5">
    <source>
        <dbReference type="Proteomes" id="UP000298127"/>
    </source>
</evidence>
<feature type="domain" description="Chitin-binding type-3" evidence="3">
    <location>
        <begin position="408"/>
        <end position="456"/>
    </location>
</feature>
<gene>
    <name evidence="4" type="ORF">E4M00_04420</name>
</gene>
<dbReference type="InterPro" id="IPR017853">
    <property type="entry name" value="GH"/>
</dbReference>
<dbReference type="AlphaFoldDB" id="A0A4Y9R257"/>
<dbReference type="Pfam" id="PF02839">
    <property type="entry name" value="CBM_5_12"/>
    <property type="match status" value="1"/>
</dbReference>
<dbReference type="Proteomes" id="UP000298127">
    <property type="component" value="Unassembled WGS sequence"/>
</dbReference>
<dbReference type="SUPFAM" id="SSF51055">
    <property type="entry name" value="Carbohydrate binding domain"/>
    <property type="match status" value="2"/>
</dbReference>
<dbReference type="GO" id="GO:0005576">
    <property type="term" value="C:extracellular region"/>
    <property type="evidence" value="ECO:0007669"/>
    <property type="project" value="InterPro"/>
</dbReference>
<evidence type="ECO:0000313" key="4">
    <source>
        <dbReference type="EMBL" id="TFV98764.1"/>
    </source>
</evidence>
<dbReference type="CDD" id="cd12215">
    <property type="entry name" value="ChiC_BD"/>
    <property type="match status" value="2"/>
</dbReference>
<dbReference type="Gene3D" id="2.10.10.20">
    <property type="entry name" value="Carbohydrate-binding module superfamily 5/12"/>
    <property type="match status" value="2"/>
</dbReference>
<keyword evidence="2" id="KW-0472">Membrane</keyword>
<keyword evidence="1 4" id="KW-0378">Hydrolase</keyword>
<dbReference type="PANTHER" id="PTHR42976:SF1">
    <property type="entry name" value="GH18 DOMAIN-CONTAINING PROTEIN-RELATED"/>
    <property type="match status" value="1"/>
</dbReference>
<dbReference type="InterPro" id="IPR003610">
    <property type="entry name" value="CBM5/12"/>
</dbReference>
<dbReference type="InterPro" id="IPR052750">
    <property type="entry name" value="GH18_Chitinase"/>
</dbReference>